<dbReference type="EMBL" id="LAVV01007536">
    <property type="protein sequence ID" value="KNZ55617.1"/>
    <property type="molecule type" value="Genomic_DNA"/>
</dbReference>
<dbReference type="OrthoDB" id="2517548at2759"/>
<protein>
    <recommendedName>
        <fullName evidence="1">Retroviral polymerase SH3-like domain-containing protein</fullName>
    </recommendedName>
</protein>
<feature type="domain" description="Retroviral polymerase SH3-like" evidence="1">
    <location>
        <begin position="68"/>
        <end position="121"/>
    </location>
</feature>
<sequence length="236" mass="26447">KPSTALSVNLKNTPHDPNPICGHLCGIFCSTQSAYIFNQILHQGKDITLIERVLGRKPSLGMLQVFCCDAYAYDHNHTKLVVPYTKKMCQIGVSSVSKAWLLWRGDTGKVMTSASVRFDEAPIIHGVYVLTGTVDSEAVVLVIVYKRLGDFRLGDVLDEQDVAVSVMKSRDLYGSDSPLYEVAVKLPEAEEWRAAMGEEMKLLEDHQVHMEDDLLLDPFAFMVATRDKWRMQGALR</sequence>
<proteinExistence type="predicted"/>
<reference evidence="2 3" key="1">
    <citation type="submission" date="2015-08" db="EMBL/GenBank/DDBJ databases">
        <title>Next Generation Sequencing and Analysis of the Genome of Puccinia sorghi L Schw, the Causal Agent of Maize Common Rust.</title>
        <authorList>
            <person name="Rochi L."/>
            <person name="Burguener G."/>
            <person name="Darino M."/>
            <person name="Turjanski A."/>
            <person name="Kreff E."/>
            <person name="Dieguez M.J."/>
            <person name="Sacco F."/>
        </authorList>
    </citation>
    <scope>NUCLEOTIDE SEQUENCE [LARGE SCALE GENOMIC DNA]</scope>
    <source>
        <strain evidence="2 3">RO10H11247</strain>
    </source>
</reference>
<evidence type="ECO:0000313" key="2">
    <source>
        <dbReference type="EMBL" id="KNZ55617.1"/>
    </source>
</evidence>
<comment type="caution">
    <text evidence="2">The sequence shown here is derived from an EMBL/GenBank/DDBJ whole genome shotgun (WGS) entry which is preliminary data.</text>
</comment>
<dbReference type="Pfam" id="PF25597">
    <property type="entry name" value="SH3_retrovirus"/>
    <property type="match status" value="1"/>
</dbReference>
<name>A0A0L6V503_9BASI</name>
<evidence type="ECO:0000259" key="1">
    <source>
        <dbReference type="Pfam" id="PF25597"/>
    </source>
</evidence>
<dbReference type="Proteomes" id="UP000037035">
    <property type="component" value="Unassembled WGS sequence"/>
</dbReference>
<evidence type="ECO:0000313" key="3">
    <source>
        <dbReference type="Proteomes" id="UP000037035"/>
    </source>
</evidence>
<gene>
    <name evidence="2" type="ORF">VP01_2630g1</name>
</gene>
<dbReference type="VEuPathDB" id="FungiDB:VP01_2630g1"/>
<keyword evidence="3" id="KW-1185">Reference proteome</keyword>
<dbReference type="InterPro" id="IPR057670">
    <property type="entry name" value="SH3_retrovirus"/>
</dbReference>
<accession>A0A0L6V503</accession>
<organism evidence="2 3">
    <name type="scientific">Puccinia sorghi</name>
    <dbReference type="NCBI Taxonomy" id="27349"/>
    <lineage>
        <taxon>Eukaryota</taxon>
        <taxon>Fungi</taxon>
        <taxon>Dikarya</taxon>
        <taxon>Basidiomycota</taxon>
        <taxon>Pucciniomycotina</taxon>
        <taxon>Pucciniomycetes</taxon>
        <taxon>Pucciniales</taxon>
        <taxon>Pucciniaceae</taxon>
        <taxon>Puccinia</taxon>
    </lineage>
</organism>
<feature type="non-terminal residue" evidence="2">
    <location>
        <position position="1"/>
    </location>
</feature>
<dbReference type="AlphaFoldDB" id="A0A0L6V503"/>